<accession>A0A3C1KIA2</accession>
<feature type="non-terminal residue" evidence="1">
    <location>
        <position position="76"/>
    </location>
</feature>
<evidence type="ECO:0000313" key="1">
    <source>
        <dbReference type="EMBL" id="HAN26341.1"/>
    </source>
</evidence>
<dbReference type="InterPro" id="IPR027417">
    <property type="entry name" value="P-loop_NTPase"/>
</dbReference>
<name>A0A3C1KIA2_9GAMM</name>
<keyword evidence="1" id="KW-0808">Transferase</keyword>
<dbReference type="AlphaFoldDB" id="A0A3C1KIA2"/>
<dbReference type="SUPFAM" id="SSF52540">
    <property type="entry name" value="P-loop containing nucleoside triphosphate hydrolases"/>
    <property type="match status" value="1"/>
</dbReference>
<dbReference type="Proteomes" id="UP000259273">
    <property type="component" value="Unassembled WGS sequence"/>
</dbReference>
<evidence type="ECO:0000313" key="2">
    <source>
        <dbReference type="Proteomes" id="UP000259273"/>
    </source>
</evidence>
<dbReference type="InterPro" id="IPR052922">
    <property type="entry name" value="Cytidylate_Kinase-2"/>
</dbReference>
<proteinExistence type="predicted"/>
<dbReference type="EMBL" id="DMND01000022">
    <property type="protein sequence ID" value="HAN26341.1"/>
    <property type="molecule type" value="Genomic_DNA"/>
</dbReference>
<reference evidence="1 2" key="1">
    <citation type="journal article" date="2018" name="Nat. Biotechnol.">
        <title>A standardized bacterial taxonomy based on genome phylogeny substantially revises the tree of life.</title>
        <authorList>
            <person name="Parks D.H."/>
            <person name="Chuvochina M."/>
            <person name="Waite D.W."/>
            <person name="Rinke C."/>
            <person name="Skarshewski A."/>
            <person name="Chaumeil P.A."/>
            <person name="Hugenholtz P."/>
        </authorList>
    </citation>
    <scope>NUCLEOTIDE SEQUENCE [LARGE SCALE GENOMIC DNA]</scope>
    <source>
        <strain evidence="1">UBA9158</strain>
    </source>
</reference>
<organism evidence="1 2">
    <name type="scientific">Haliea salexigens</name>
    <dbReference type="NCBI Taxonomy" id="287487"/>
    <lineage>
        <taxon>Bacteria</taxon>
        <taxon>Pseudomonadati</taxon>
        <taxon>Pseudomonadota</taxon>
        <taxon>Gammaproteobacteria</taxon>
        <taxon>Cellvibrionales</taxon>
        <taxon>Halieaceae</taxon>
        <taxon>Haliea</taxon>
    </lineage>
</organism>
<protein>
    <submittedName>
        <fullName evidence="1">Shikimate kinase</fullName>
    </submittedName>
</protein>
<dbReference type="PANTHER" id="PTHR37816">
    <property type="entry name" value="YALI0E33011P"/>
    <property type="match status" value="1"/>
</dbReference>
<comment type="caution">
    <text evidence="1">The sequence shown here is derived from an EMBL/GenBank/DDBJ whole genome shotgun (WGS) entry which is preliminary data.</text>
</comment>
<gene>
    <name evidence="1" type="ORF">DCP75_01130</name>
</gene>
<dbReference type="GO" id="GO:0016301">
    <property type="term" value="F:kinase activity"/>
    <property type="evidence" value="ECO:0007669"/>
    <property type="project" value="UniProtKB-KW"/>
</dbReference>
<dbReference type="PANTHER" id="PTHR37816:SF2">
    <property type="entry name" value="DNA TOPOLOGY MODULATION PROTEIN FLAR-RELATED PROTEIN"/>
    <property type="match status" value="1"/>
</dbReference>
<dbReference type="Gene3D" id="3.40.50.300">
    <property type="entry name" value="P-loop containing nucleotide triphosphate hydrolases"/>
    <property type="match status" value="1"/>
</dbReference>
<sequence>MHRVVIFGNSGSGKSTLAMARSASLGCPLLDLDTIAWEAGAETPTRRSPEASRSAIHDFVHSAESWVIEGCYADLL</sequence>
<keyword evidence="1" id="KW-0418">Kinase</keyword>